<evidence type="ECO:0000313" key="3">
    <source>
        <dbReference type="EMBL" id="QHT06100.1"/>
    </source>
</evidence>
<dbReference type="SMART" id="SM00014">
    <property type="entry name" value="acidPPc"/>
    <property type="match status" value="1"/>
</dbReference>
<organism evidence="3">
    <name type="scientific">viral metagenome</name>
    <dbReference type="NCBI Taxonomy" id="1070528"/>
    <lineage>
        <taxon>unclassified sequences</taxon>
        <taxon>metagenomes</taxon>
        <taxon>organismal metagenomes</taxon>
    </lineage>
</organism>
<proteinExistence type="predicted"/>
<sequence length="160" mass="18144">MELIVSIFRMYPLLILFYALLIKNINLITVLLISIALNFLLKYLIIKPIFKDKVYPIIGCCNRPSNAKNCGYLKDPPGYKTNTYGMPSGHAQIALAFSVYLLLSEHYSKNLTYGKALFYILSAISVSYSRLYLNCHTIQQVLIGGMFGAILGIFGFYYTR</sequence>
<dbReference type="Pfam" id="PF01569">
    <property type="entry name" value="PAP2"/>
    <property type="match status" value="1"/>
</dbReference>
<dbReference type="AlphaFoldDB" id="A0A6C0CQH7"/>
<feature type="transmembrane region" description="Helical" evidence="1">
    <location>
        <begin position="116"/>
        <end position="133"/>
    </location>
</feature>
<dbReference type="Gene3D" id="1.20.144.10">
    <property type="entry name" value="Phosphatidic acid phosphatase type 2/haloperoxidase"/>
    <property type="match status" value="1"/>
</dbReference>
<name>A0A6C0CQH7_9ZZZZ</name>
<keyword evidence="1" id="KW-0472">Membrane</keyword>
<evidence type="ECO:0000259" key="2">
    <source>
        <dbReference type="SMART" id="SM00014"/>
    </source>
</evidence>
<reference evidence="3" key="1">
    <citation type="journal article" date="2020" name="Nature">
        <title>Giant virus diversity and host interactions through global metagenomics.</title>
        <authorList>
            <person name="Schulz F."/>
            <person name="Roux S."/>
            <person name="Paez-Espino D."/>
            <person name="Jungbluth S."/>
            <person name="Walsh D.A."/>
            <person name="Denef V.J."/>
            <person name="McMahon K.D."/>
            <person name="Konstantinidis K.T."/>
            <person name="Eloe-Fadrosh E.A."/>
            <person name="Kyrpides N.C."/>
            <person name="Woyke T."/>
        </authorList>
    </citation>
    <scope>NUCLEOTIDE SEQUENCE</scope>
    <source>
        <strain evidence="3">GVMAG-M-3300021425-14</strain>
    </source>
</reference>
<keyword evidence="1" id="KW-0812">Transmembrane</keyword>
<dbReference type="SUPFAM" id="SSF48317">
    <property type="entry name" value="Acid phosphatase/Vanadium-dependent haloperoxidase"/>
    <property type="match status" value="1"/>
</dbReference>
<dbReference type="EMBL" id="MN739464">
    <property type="protein sequence ID" value="QHT06100.1"/>
    <property type="molecule type" value="Genomic_DNA"/>
</dbReference>
<feature type="domain" description="Phosphatidic acid phosphatase type 2/haloperoxidase" evidence="2">
    <location>
        <begin position="20"/>
        <end position="156"/>
    </location>
</feature>
<dbReference type="PANTHER" id="PTHR14969:SF59">
    <property type="entry name" value="DOLICHYLDIPHOSPHATASE"/>
    <property type="match status" value="1"/>
</dbReference>
<feature type="transmembrane region" description="Helical" evidence="1">
    <location>
        <begin position="15"/>
        <end position="41"/>
    </location>
</feature>
<feature type="transmembrane region" description="Helical" evidence="1">
    <location>
        <begin position="139"/>
        <end position="158"/>
    </location>
</feature>
<protein>
    <recommendedName>
        <fullName evidence="2">Phosphatidic acid phosphatase type 2/haloperoxidase domain-containing protein</fullName>
    </recommendedName>
</protein>
<dbReference type="PANTHER" id="PTHR14969">
    <property type="entry name" value="SPHINGOSINE-1-PHOSPHATE PHOSPHOHYDROLASE"/>
    <property type="match status" value="1"/>
</dbReference>
<dbReference type="GO" id="GO:0042392">
    <property type="term" value="F:sphingosine-1-phosphate phosphatase activity"/>
    <property type="evidence" value="ECO:0007669"/>
    <property type="project" value="TreeGrafter"/>
</dbReference>
<dbReference type="InterPro" id="IPR036938">
    <property type="entry name" value="PAP2/HPO_sf"/>
</dbReference>
<dbReference type="InterPro" id="IPR000326">
    <property type="entry name" value="PAP2/HPO"/>
</dbReference>
<accession>A0A6C0CQH7</accession>
<keyword evidence="1" id="KW-1133">Transmembrane helix</keyword>
<evidence type="ECO:0000256" key="1">
    <source>
        <dbReference type="SAM" id="Phobius"/>
    </source>
</evidence>